<feature type="region of interest" description="Disordered" evidence="1">
    <location>
        <begin position="20"/>
        <end position="64"/>
    </location>
</feature>
<feature type="region of interest" description="Disordered" evidence="1">
    <location>
        <begin position="175"/>
        <end position="210"/>
    </location>
</feature>
<comment type="caution">
    <text evidence="3">The sequence shown here is derived from an EMBL/GenBank/DDBJ whole genome shotgun (WGS) entry which is preliminary data.</text>
</comment>
<dbReference type="SUPFAM" id="SSF46785">
    <property type="entry name" value="Winged helix' DNA-binding domain"/>
    <property type="match status" value="1"/>
</dbReference>
<dbReference type="EMBL" id="BAAASD010000010">
    <property type="protein sequence ID" value="GAA2342503.1"/>
    <property type="molecule type" value="Genomic_DNA"/>
</dbReference>
<feature type="compositionally biased region" description="Gly residues" evidence="1">
    <location>
        <begin position="26"/>
        <end position="64"/>
    </location>
</feature>
<dbReference type="SMART" id="SM00347">
    <property type="entry name" value="HTH_MARR"/>
    <property type="match status" value="1"/>
</dbReference>
<evidence type="ECO:0000313" key="4">
    <source>
        <dbReference type="Proteomes" id="UP001500253"/>
    </source>
</evidence>
<proteinExistence type="predicted"/>
<name>A0ABN3G265_9ACTN</name>
<dbReference type="InterPro" id="IPR052526">
    <property type="entry name" value="HTH-type_Bedaq_tolerance"/>
</dbReference>
<dbReference type="PANTHER" id="PTHR39515">
    <property type="entry name" value="CONSERVED PROTEIN"/>
    <property type="match status" value="1"/>
</dbReference>
<dbReference type="RefSeq" id="WP_346174945.1">
    <property type="nucleotide sequence ID" value="NZ_BAAASD010000010.1"/>
</dbReference>
<gene>
    <name evidence="3" type="ORF">GCM10010246_29760</name>
</gene>
<protein>
    <recommendedName>
        <fullName evidence="2">HTH marR-type domain-containing protein</fullName>
    </recommendedName>
</protein>
<dbReference type="Proteomes" id="UP001500253">
    <property type="component" value="Unassembled WGS sequence"/>
</dbReference>
<dbReference type="InterPro" id="IPR000835">
    <property type="entry name" value="HTH_MarR-typ"/>
</dbReference>
<dbReference type="Pfam" id="PF01047">
    <property type="entry name" value="MarR"/>
    <property type="match status" value="1"/>
</dbReference>
<accession>A0ABN3G265</accession>
<reference evidence="3 4" key="1">
    <citation type="journal article" date="2019" name="Int. J. Syst. Evol. Microbiol.">
        <title>The Global Catalogue of Microorganisms (GCM) 10K type strain sequencing project: providing services to taxonomists for standard genome sequencing and annotation.</title>
        <authorList>
            <consortium name="The Broad Institute Genomics Platform"/>
            <consortium name="The Broad Institute Genome Sequencing Center for Infectious Disease"/>
            <person name="Wu L."/>
            <person name="Ma J."/>
        </authorList>
    </citation>
    <scope>NUCLEOTIDE SEQUENCE [LARGE SCALE GENOMIC DNA]</scope>
    <source>
        <strain evidence="3 4">JCM 4316</strain>
    </source>
</reference>
<evidence type="ECO:0000313" key="3">
    <source>
        <dbReference type="EMBL" id="GAA2342503.1"/>
    </source>
</evidence>
<evidence type="ECO:0000256" key="1">
    <source>
        <dbReference type="SAM" id="MobiDB-lite"/>
    </source>
</evidence>
<organism evidence="3 4">
    <name type="scientific">Streptomyces cuspidosporus</name>
    <dbReference type="NCBI Taxonomy" id="66882"/>
    <lineage>
        <taxon>Bacteria</taxon>
        <taxon>Bacillati</taxon>
        <taxon>Actinomycetota</taxon>
        <taxon>Actinomycetes</taxon>
        <taxon>Kitasatosporales</taxon>
        <taxon>Streptomycetaceae</taxon>
        <taxon>Streptomyces</taxon>
    </lineage>
</organism>
<sequence length="210" mass="22466">MLERLERELMLVARCTLLTPRDRKGQGGQGGQSGQVGQGTDGAQAGQGGQGTHGAQAGQGGQGAGDRLDRSAYFLLSYLDTAGPMSIGGLADAFGLDVSTVNRQTGALLRAGLLERIPDPQGGLARKLRATPLGADALAADRERRRAGLARVLADWTPEEVARFEEALTRFNREVEADEGRSWPRPEEGVREDVREGCDAREESAVRKTR</sequence>
<dbReference type="InterPro" id="IPR036390">
    <property type="entry name" value="WH_DNA-bd_sf"/>
</dbReference>
<keyword evidence="4" id="KW-1185">Reference proteome</keyword>
<evidence type="ECO:0000259" key="2">
    <source>
        <dbReference type="SMART" id="SM00347"/>
    </source>
</evidence>
<dbReference type="Gene3D" id="1.10.10.10">
    <property type="entry name" value="Winged helix-like DNA-binding domain superfamily/Winged helix DNA-binding domain"/>
    <property type="match status" value="1"/>
</dbReference>
<dbReference type="InterPro" id="IPR036388">
    <property type="entry name" value="WH-like_DNA-bd_sf"/>
</dbReference>
<feature type="domain" description="HTH marR-type" evidence="2">
    <location>
        <begin position="61"/>
        <end position="161"/>
    </location>
</feature>
<dbReference type="PANTHER" id="PTHR39515:SF2">
    <property type="entry name" value="HTH-TYPE TRANSCRIPTIONAL REGULATOR RV0880"/>
    <property type="match status" value="1"/>
</dbReference>